<accession>A0A2A2KZ77</accession>
<dbReference type="EMBL" id="LIAE01007451">
    <property type="protein sequence ID" value="PAV79210.1"/>
    <property type="molecule type" value="Genomic_DNA"/>
</dbReference>
<evidence type="ECO:0000256" key="1">
    <source>
        <dbReference type="SAM" id="MobiDB-lite"/>
    </source>
</evidence>
<reference evidence="2 3" key="1">
    <citation type="journal article" date="2017" name="Curr. Biol.">
        <title>Genome architecture and evolution of a unichromosomal asexual nematode.</title>
        <authorList>
            <person name="Fradin H."/>
            <person name="Zegar C."/>
            <person name="Gutwein M."/>
            <person name="Lucas J."/>
            <person name="Kovtun M."/>
            <person name="Corcoran D."/>
            <person name="Baugh L.R."/>
            <person name="Kiontke K."/>
            <person name="Gunsalus K."/>
            <person name="Fitch D.H."/>
            <person name="Piano F."/>
        </authorList>
    </citation>
    <scope>NUCLEOTIDE SEQUENCE [LARGE SCALE GENOMIC DNA]</scope>
    <source>
        <strain evidence="2">PF1309</strain>
    </source>
</reference>
<dbReference type="STRING" id="2018661.A0A2A2KZ77"/>
<dbReference type="Proteomes" id="UP000218231">
    <property type="component" value="Unassembled WGS sequence"/>
</dbReference>
<comment type="caution">
    <text evidence="2">The sequence shown here is derived from an EMBL/GenBank/DDBJ whole genome shotgun (WGS) entry which is preliminary data.</text>
</comment>
<organism evidence="2 3">
    <name type="scientific">Diploscapter pachys</name>
    <dbReference type="NCBI Taxonomy" id="2018661"/>
    <lineage>
        <taxon>Eukaryota</taxon>
        <taxon>Metazoa</taxon>
        <taxon>Ecdysozoa</taxon>
        <taxon>Nematoda</taxon>
        <taxon>Chromadorea</taxon>
        <taxon>Rhabditida</taxon>
        <taxon>Rhabditina</taxon>
        <taxon>Rhabditomorpha</taxon>
        <taxon>Rhabditoidea</taxon>
        <taxon>Rhabditidae</taxon>
        <taxon>Diploscapter</taxon>
    </lineage>
</organism>
<keyword evidence="3" id="KW-1185">Reference proteome</keyword>
<feature type="compositionally biased region" description="Low complexity" evidence="1">
    <location>
        <begin position="112"/>
        <end position="133"/>
    </location>
</feature>
<feature type="region of interest" description="Disordered" evidence="1">
    <location>
        <begin position="88"/>
        <end position="245"/>
    </location>
</feature>
<proteinExistence type="predicted"/>
<dbReference type="OrthoDB" id="5804280at2759"/>
<feature type="compositionally biased region" description="Low complexity" evidence="1">
    <location>
        <begin position="209"/>
        <end position="245"/>
    </location>
</feature>
<dbReference type="PANTHER" id="PTHR36514:SF5">
    <property type="entry name" value="ASCARIS SUUM EPICUTICLIN PROTEIN RELATED"/>
    <property type="match status" value="1"/>
</dbReference>
<protein>
    <submittedName>
        <fullName evidence="2">Uncharacterized protein</fullName>
    </submittedName>
</protein>
<evidence type="ECO:0000313" key="2">
    <source>
        <dbReference type="EMBL" id="PAV79210.1"/>
    </source>
</evidence>
<name>A0A2A2KZ77_9BILA</name>
<dbReference type="AlphaFoldDB" id="A0A2A2KZ77"/>
<dbReference type="PANTHER" id="PTHR36514">
    <property type="entry name" value="PROTEIN CBG00436"/>
    <property type="match status" value="1"/>
</dbReference>
<evidence type="ECO:0000313" key="3">
    <source>
        <dbReference type="Proteomes" id="UP000218231"/>
    </source>
</evidence>
<feature type="compositionally biased region" description="Polar residues" evidence="1">
    <location>
        <begin position="191"/>
        <end position="202"/>
    </location>
</feature>
<sequence>MVWKFRVVCFSVPPTNRSSFCLSTARRQPPASSFFSTIKGSACDRTSHSHRQFLGNPSSQSAAMKLALILLGFAAFANAGIMKRQAQNSYGDEQATPAPAAPAESYQPAPVEQPSAPVEQPAAEAPAAPSASSGYRSKRQAQNSYGDEQATPAPAPAAPAEPEPEQPAAEVSQSAPAEAPVASSGYRSRRQAQNSYGDEQNTPAPAPAAPAESYQPAPAEQPAAAVAQEAPAEAPAPVASSGYRS</sequence>
<gene>
    <name evidence="2" type="ORF">WR25_06919</name>
</gene>